<organism evidence="2 3">
    <name type="scientific">Micromonospora harpali</name>
    <dbReference type="NCBI Taxonomy" id="1490225"/>
    <lineage>
        <taxon>Bacteria</taxon>
        <taxon>Bacillati</taxon>
        <taxon>Actinomycetota</taxon>
        <taxon>Actinomycetes</taxon>
        <taxon>Micromonosporales</taxon>
        <taxon>Micromonosporaceae</taxon>
        <taxon>Micromonospora</taxon>
    </lineage>
</organism>
<protein>
    <recommendedName>
        <fullName evidence="4">MFS transporter, DHA1 family, bicyclomycin/chloramphenicol resistance protein</fullName>
    </recommendedName>
</protein>
<proteinExistence type="predicted"/>
<evidence type="ECO:0000313" key="3">
    <source>
        <dbReference type="Proteomes" id="UP001596207"/>
    </source>
</evidence>
<sequence>MDSTTERTSLTSPRASGRAAPGLAFFVLLTAMSVLPVNIYLPALPDIAHTFGASFALVNRCAASTPSRSSPSGSSWESETA</sequence>
<dbReference type="RefSeq" id="WP_353899330.1">
    <property type="nucleotide sequence ID" value="NZ_CP158970.1"/>
</dbReference>
<gene>
    <name evidence="2" type="ORF">ACFPZ4_08775</name>
</gene>
<evidence type="ECO:0008006" key="4">
    <source>
        <dbReference type="Google" id="ProtNLM"/>
    </source>
</evidence>
<comment type="caution">
    <text evidence="2">The sequence shown here is derived from an EMBL/GenBank/DDBJ whole genome shotgun (WGS) entry which is preliminary data.</text>
</comment>
<dbReference type="Gene3D" id="1.20.1720.10">
    <property type="entry name" value="Multidrug resistance protein D"/>
    <property type="match status" value="1"/>
</dbReference>
<evidence type="ECO:0000256" key="1">
    <source>
        <dbReference type="SAM" id="Phobius"/>
    </source>
</evidence>
<evidence type="ECO:0000313" key="2">
    <source>
        <dbReference type="EMBL" id="MFC5941568.1"/>
    </source>
</evidence>
<keyword evidence="1" id="KW-0472">Membrane</keyword>
<keyword evidence="1" id="KW-0812">Transmembrane</keyword>
<dbReference type="EMBL" id="JBHSQQ010000034">
    <property type="protein sequence ID" value="MFC5941568.1"/>
    <property type="molecule type" value="Genomic_DNA"/>
</dbReference>
<keyword evidence="3" id="KW-1185">Reference proteome</keyword>
<dbReference type="Proteomes" id="UP001596207">
    <property type="component" value="Unassembled WGS sequence"/>
</dbReference>
<accession>A0ABW1HLV9</accession>
<keyword evidence="1" id="KW-1133">Transmembrane helix</keyword>
<feature type="transmembrane region" description="Helical" evidence="1">
    <location>
        <begin position="20"/>
        <end position="41"/>
    </location>
</feature>
<name>A0ABW1HLV9_9ACTN</name>
<reference evidence="3" key="1">
    <citation type="journal article" date="2019" name="Int. J. Syst. Evol. Microbiol.">
        <title>The Global Catalogue of Microorganisms (GCM) 10K type strain sequencing project: providing services to taxonomists for standard genome sequencing and annotation.</title>
        <authorList>
            <consortium name="The Broad Institute Genomics Platform"/>
            <consortium name="The Broad Institute Genome Sequencing Center for Infectious Disease"/>
            <person name="Wu L."/>
            <person name="Ma J."/>
        </authorList>
    </citation>
    <scope>NUCLEOTIDE SEQUENCE [LARGE SCALE GENOMIC DNA]</scope>
    <source>
        <strain evidence="3">CGMCC 4.7173</strain>
    </source>
</reference>